<feature type="domain" description="Histidine kinase" evidence="10">
    <location>
        <begin position="214"/>
        <end position="449"/>
    </location>
</feature>
<dbReference type="AlphaFoldDB" id="A0A3M9XT49"/>
<dbReference type="InterPro" id="IPR004358">
    <property type="entry name" value="Sig_transdc_His_kin-like_C"/>
</dbReference>
<dbReference type="InterPro" id="IPR013767">
    <property type="entry name" value="PAS_fold"/>
</dbReference>
<protein>
    <recommendedName>
        <fullName evidence="2">histidine kinase</fullName>
        <ecNumber evidence="2">2.7.13.3</ecNumber>
    </recommendedName>
</protein>
<dbReference type="SUPFAM" id="SSF55785">
    <property type="entry name" value="PYP-like sensor domain (PAS domain)"/>
    <property type="match status" value="1"/>
</dbReference>
<dbReference type="InterPro" id="IPR005467">
    <property type="entry name" value="His_kinase_dom"/>
</dbReference>
<dbReference type="Pfam" id="PF00989">
    <property type="entry name" value="PAS"/>
    <property type="match status" value="1"/>
</dbReference>
<keyword evidence="6" id="KW-0418">Kinase</keyword>
<evidence type="ECO:0000256" key="9">
    <source>
        <dbReference type="SAM" id="Coils"/>
    </source>
</evidence>
<dbReference type="GO" id="GO:0005524">
    <property type="term" value="F:ATP binding"/>
    <property type="evidence" value="ECO:0007669"/>
    <property type="project" value="UniProtKB-KW"/>
</dbReference>
<comment type="catalytic activity">
    <reaction evidence="1">
        <text>ATP + protein L-histidine = ADP + protein N-phospho-L-histidine.</text>
        <dbReference type="EC" id="2.7.13.3"/>
    </reaction>
</comment>
<evidence type="ECO:0000256" key="1">
    <source>
        <dbReference type="ARBA" id="ARBA00000085"/>
    </source>
</evidence>
<dbReference type="SMART" id="SM00091">
    <property type="entry name" value="PAS"/>
    <property type="match status" value="1"/>
</dbReference>
<dbReference type="EMBL" id="QWDD01000001">
    <property type="protein sequence ID" value="RNJ51469.1"/>
    <property type="molecule type" value="Genomic_DNA"/>
</dbReference>
<dbReference type="EC" id="2.7.13.3" evidence="2"/>
<keyword evidence="8" id="KW-0902">Two-component regulatory system</keyword>
<keyword evidence="9" id="KW-0175">Coiled coil</keyword>
<name>A0A3M9XT49_9HYPH</name>
<evidence type="ECO:0000256" key="5">
    <source>
        <dbReference type="ARBA" id="ARBA00022741"/>
    </source>
</evidence>
<dbReference type="SUPFAM" id="SSF55874">
    <property type="entry name" value="ATPase domain of HSP90 chaperone/DNA topoisomerase II/histidine kinase"/>
    <property type="match status" value="1"/>
</dbReference>
<dbReference type="PANTHER" id="PTHR43065:SF42">
    <property type="entry name" value="TWO-COMPONENT SENSOR PPRA"/>
    <property type="match status" value="1"/>
</dbReference>
<evidence type="ECO:0000256" key="3">
    <source>
        <dbReference type="ARBA" id="ARBA00022553"/>
    </source>
</evidence>
<dbReference type="Gene3D" id="3.30.450.20">
    <property type="entry name" value="PAS domain"/>
    <property type="match status" value="1"/>
</dbReference>
<dbReference type="SMART" id="SM00387">
    <property type="entry name" value="HATPase_c"/>
    <property type="match status" value="1"/>
</dbReference>
<feature type="coiled-coil region" evidence="9">
    <location>
        <begin position="175"/>
        <end position="205"/>
    </location>
</feature>
<dbReference type="InterPro" id="IPR000014">
    <property type="entry name" value="PAS"/>
</dbReference>
<evidence type="ECO:0000256" key="7">
    <source>
        <dbReference type="ARBA" id="ARBA00022840"/>
    </source>
</evidence>
<evidence type="ECO:0000259" key="11">
    <source>
        <dbReference type="PROSITE" id="PS50112"/>
    </source>
</evidence>
<organism evidence="12 13">
    <name type="scientific">Methylocystis hirsuta</name>
    <dbReference type="NCBI Taxonomy" id="369798"/>
    <lineage>
        <taxon>Bacteria</taxon>
        <taxon>Pseudomonadati</taxon>
        <taxon>Pseudomonadota</taxon>
        <taxon>Alphaproteobacteria</taxon>
        <taxon>Hyphomicrobiales</taxon>
        <taxon>Methylocystaceae</taxon>
        <taxon>Methylocystis</taxon>
    </lineage>
</organism>
<dbReference type="InterPro" id="IPR036097">
    <property type="entry name" value="HisK_dim/P_sf"/>
</dbReference>
<accession>A0A3M9XT49</accession>
<dbReference type="PROSITE" id="PS50112">
    <property type="entry name" value="PAS"/>
    <property type="match status" value="1"/>
</dbReference>
<reference evidence="12 13" key="1">
    <citation type="submission" date="2018-08" db="EMBL/GenBank/DDBJ databases">
        <title>Genome sequence of Methylocystis hirsuta CSC1, a methanotroph able to accumulate PHAs.</title>
        <authorList>
            <person name="Bordel S."/>
            <person name="Rodriguez E."/>
            <person name="Gancedo J."/>
            <person name="Munoz R."/>
        </authorList>
    </citation>
    <scope>NUCLEOTIDE SEQUENCE [LARGE SCALE GENOMIC DNA]</scope>
    <source>
        <strain evidence="12 13">CSC1</strain>
    </source>
</reference>
<keyword evidence="4" id="KW-0808">Transferase</keyword>
<evidence type="ECO:0000259" key="10">
    <source>
        <dbReference type="PROSITE" id="PS50109"/>
    </source>
</evidence>
<dbReference type="Gene3D" id="3.30.565.10">
    <property type="entry name" value="Histidine kinase-like ATPase, C-terminal domain"/>
    <property type="match status" value="1"/>
</dbReference>
<comment type="caution">
    <text evidence="12">The sequence shown here is derived from an EMBL/GenBank/DDBJ whole genome shotgun (WGS) entry which is preliminary data.</text>
</comment>
<feature type="domain" description="PAS" evidence="11">
    <location>
        <begin position="63"/>
        <end position="133"/>
    </location>
</feature>
<dbReference type="PRINTS" id="PR00344">
    <property type="entry name" value="BCTRLSENSOR"/>
</dbReference>
<dbReference type="InterPro" id="IPR036890">
    <property type="entry name" value="HATPase_C_sf"/>
</dbReference>
<dbReference type="Gene3D" id="1.10.287.130">
    <property type="match status" value="1"/>
</dbReference>
<evidence type="ECO:0000256" key="8">
    <source>
        <dbReference type="ARBA" id="ARBA00023012"/>
    </source>
</evidence>
<dbReference type="CDD" id="cd00130">
    <property type="entry name" value="PAS"/>
    <property type="match status" value="1"/>
</dbReference>
<keyword evidence="5" id="KW-0547">Nucleotide-binding</keyword>
<dbReference type="NCBIfam" id="TIGR00229">
    <property type="entry name" value="sensory_box"/>
    <property type="match status" value="1"/>
</dbReference>
<dbReference type="PROSITE" id="PS50109">
    <property type="entry name" value="HIS_KIN"/>
    <property type="match status" value="1"/>
</dbReference>
<evidence type="ECO:0000313" key="12">
    <source>
        <dbReference type="EMBL" id="RNJ51469.1"/>
    </source>
</evidence>
<evidence type="ECO:0000256" key="6">
    <source>
        <dbReference type="ARBA" id="ARBA00022777"/>
    </source>
</evidence>
<dbReference type="InterPro" id="IPR003594">
    <property type="entry name" value="HATPase_dom"/>
</dbReference>
<gene>
    <name evidence="12" type="ORF">D1O30_02865</name>
</gene>
<dbReference type="OrthoDB" id="226486at2"/>
<evidence type="ECO:0000256" key="2">
    <source>
        <dbReference type="ARBA" id="ARBA00012438"/>
    </source>
</evidence>
<dbReference type="GO" id="GO:0006355">
    <property type="term" value="P:regulation of DNA-templated transcription"/>
    <property type="evidence" value="ECO:0007669"/>
    <property type="project" value="InterPro"/>
</dbReference>
<dbReference type="SUPFAM" id="SSF47384">
    <property type="entry name" value="Homodimeric domain of signal transducing histidine kinase"/>
    <property type="match status" value="1"/>
</dbReference>
<evidence type="ECO:0000256" key="4">
    <source>
        <dbReference type="ARBA" id="ARBA00022679"/>
    </source>
</evidence>
<dbReference type="PANTHER" id="PTHR43065">
    <property type="entry name" value="SENSOR HISTIDINE KINASE"/>
    <property type="match status" value="1"/>
</dbReference>
<keyword evidence="7" id="KW-0067">ATP-binding</keyword>
<dbReference type="Proteomes" id="UP000268623">
    <property type="component" value="Unassembled WGS sequence"/>
</dbReference>
<dbReference type="CDD" id="cd00082">
    <property type="entry name" value="HisKA"/>
    <property type="match status" value="1"/>
</dbReference>
<dbReference type="InterPro" id="IPR003661">
    <property type="entry name" value="HisK_dim/P_dom"/>
</dbReference>
<keyword evidence="3" id="KW-0597">Phosphoprotein</keyword>
<dbReference type="InterPro" id="IPR035965">
    <property type="entry name" value="PAS-like_dom_sf"/>
</dbReference>
<dbReference type="RefSeq" id="WP_123177335.1">
    <property type="nucleotide sequence ID" value="NZ_QWDD01000001.1"/>
</dbReference>
<dbReference type="Pfam" id="PF02518">
    <property type="entry name" value="HATPase_c"/>
    <property type="match status" value="1"/>
</dbReference>
<dbReference type="SMART" id="SM00388">
    <property type="entry name" value="HisKA"/>
    <property type="match status" value="1"/>
</dbReference>
<sequence length="460" mass="50820">MRKSKIYRPTNMIDLLSESAGLPDDAQTENMWLEVIHKVDEVYSDLIRYESDLEIKNAELEEAQQFISSVIASVSDILVVCDEKGRILQVNPAFQRITGLSKMDLLGASLADFLVEDDRASALQKIAEGVAGKVTECELRFLAAGGASDLMAINCSARFDHPGRRVGAVLTGRPIGELKRAYEALHRAHRELQQAQRKLVEQEKMASLGRLVAGVAHELNNPISFIYGNIHTLDKYRGALAEYFENSSVKAQNEELRRRYRIDAILADLPSLIEGTMDGAVRISDIVRNLRRLSFSRPAETQRVDLERIARTAANWAARSKKTRAEIVFDCEESVVVDAHEGQVHQVLVNLIDNAFDATRDVATPRIRVAIRKTSAHAEIVVEDNGRGMSDVVLDKVFEPFFTTKVVGEGTGLGLWISYSIVKEHGGSIVVANQPSGGAMFTVQLPMNSAQLHSRADQGG</sequence>
<proteinExistence type="predicted"/>
<evidence type="ECO:0000313" key="13">
    <source>
        <dbReference type="Proteomes" id="UP000268623"/>
    </source>
</evidence>
<dbReference type="GO" id="GO:0000155">
    <property type="term" value="F:phosphorelay sensor kinase activity"/>
    <property type="evidence" value="ECO:0007669"/>
    <property type="project" value="InterPro"/>
</dbReference>
<keyword evidence="13" id="KW-1185">Reference proteome</keyword>